<gene>
    <name evidence="2" type="ORF">KQI88_01600</name>
</gene>
<organism evidence="2 3">
    <name type="scientific">Alkaliphilus flagellatus</name>
    <dbReference type="NCBI Taxonomy" id="2841507"/>
    <lineage>
        <taxon>Bacteria</taxon>
        <taxon>Bacillati</taxon>
        <taxon>Bacillota</taxon>
        <taxon>Clostridia</taxon>
        <taxon>Peptostreptococcales</taxon>
        <taxon>Natronincolaceae</taxon>
        <taxon>Alkaliphilus</taxon>
    </lineage>
</organism>
<sequence length="379" mass="44753">MTIILNEVKKIFNIKSVLLLMVITGVMYFLFIEFYITSFPNGRPALDIYNMFVEMQDKYGEFMDEEEFEDFKVRYSEAKEEADKYIQSREDFKKAGITNYDEFVNMDISNKELDKLQDDVIFRKKIDVFWELPWREEYIRVYENRDEIVMSSASNEKQEVRVKEILEKDIETSVFNDVVFFNYNILIKYVSITILIGIMFMITPIYLRDNKNKTNYLQYTSKIGRNIFKKKIAAGILSAFIIISLQFIGFFVLYSSNNISMFFNSNISSVFNSIISWYDFTFIQYIILTVVAIYVLGFVVTLMSMLVSSIGQNYITVIGIQLPIALFTFKVLLKYLINYMTSISYSKYFLPVSYLVLIFIAIVSMTIRWKRERLLDIVD</sequence>
<evidence type="ECO:0000256" key="1">
    <source>
        <dbReference type="SAM" id="Phobius"/>
    </source>
</evidence>
<accession>A0ABS6FY08</accession>
<dbReference type="RefSeq" id="WP_216414613.1">
    <property type="nucleotide sequence ID" value="NZ_JAHLQK010000001.1"/>
</dbReference>
<feature type="transmembrane region" description="Helical" evidence="1">
    <location>
        <begin position="282"/>
        <end position="307"/>
    </location>
</feature>
<name>A0ABS6FY08_9FIRM</name>
<reference evidence="2 3" key="1">
    <citation type="submission" date="2021-06" db="EMBL/GenBank/DDBJ databases">
        <authorList>
            <person name="Sun Q."/>
            <person name="Li D."/>
        </authorList>
    </citation>
    <scope>NUCLEOTIDE SEQUENCE [LARGE SCALE GENOMIC DNA]</scope>
    <source>
        <strain evidence="2 3">MSJ-5</strain>
    </source>
</reference>
<feature type="transmembrane region" description="Helical" evidence="1">
    <location>
        <begin position="314"/>
        <end position="336"/>
    </location>
</feature>
<evidence type="ECO:0000313" key="2">
    <source>
        <dbReference type="EMBL" id="MBU5675110.1"/>
    </source>
</evidence>
<evidence type="ECO:0008006" key="4">
    <source>
        <dbReference type="Google" id="ProtNLM"/>
    </source>
</evidence>
<proteinExistence type="predicted"/>
<protein>
    <recommendedName>
        <fullName evidence="4">ABC-2 family transporter protein</fullName>
    </recommendedName>
</protein>
<keyword evidence="1" id="KW-1133">Transmembrane helix</keyword>
<feature type="transmembrane region" description="Helical" evidence="1">
    <location>
        <begin position="232"/>
        <end position="254"/>
    </location>
</feature>
<keyword evidence="3" id="KW-1185">Reference proteome</keyword>
<feature type="transmembrane region" description="Helical" evidence="1">
    <location>
        <begin position="12"/>
        <end position="36"/>
    </location>
</feature>
<keyword evidence="1" id="KW-0812">Transmembrane</keyword>
<dbReference type="EMBL" id="JAHLQK010000001">
    <property type="protein sequence ID" value="MBU5675110.1"/>
    <property type="molecule type" value="Genomic_DNA"/>
</dbReference>
<keyword evidence="1" id="KW-0472">Membrane</keyword>
<evidence type="ECO:0000313" key="3">
    <source>
        <dbReference type="Proteomes" id="UP000779508"/>
    </source>
</evidence>
<comment type="caution">
    <text evidence="2">The sequence shown here is derived from an EMBL/GenBank/DDBJ whole genome shotgun (WGS) entry which is preliminary data.</text>
</comment>
<feature type="transmembrane region" description="Helical" evidence="1">
    <location>
        <begin position="186"/>
        <end position="207"/>
    </location>
</feature>
<dbReference type="Proteomes" id="UP000779508">
    <property type="component" value="Unassembled WGS sequence"/>
</dbReference>
<feature type="transmembrane region" description="Helical" evidence="1">
    <location>
        <begin position="348"/>
        <end position="367"/>
    </location>
</feature>